<protein>
    <submittedName>
        <fullName evidence="2">Uncharacterized protein</fullName>
    </submittedName>
</protein>
<feature type="compositionally biased region" description="Basic and acidic residues" evidence="1">
    <location>
        <begin position="17"/>
        <end position="31"/>
    </location>
</feature>
<reference evidence="2 3" key="1">
    <citation type="submission" date="2023-10" db="EMBL/GenBank/DDBJ databases">
        <authorList>
            <person name="Maclean D."/>
            <person name="Macfadyen A."/>
        </authorList>
    </citation>
    <scope>NUCLEOTIDE SEQUENCE [LARGE SCALE GENOMIC DNA]</scope>
</reference>
<gene>
    <name evidence="2" type="ORF">CVIRNUC_001587</name>
</gene>
<proteinExistence type="predicted"/>
<dbReference type="EMBL" id="CAUYUE010000002">
    <property type="protein sequence ID" value="CAK0744971.1"/>
    <property type="molecule type" value="Genomic_DNA"/>
</dbReference>
<dbReference type="Proteomes" id="UP001314263">
    <property type="component" value="Unassembled WGS sequence"/>
</dbReference>
<organism evidence="2 3">
    <name type="scientific">Coccomyxa viridis</name>
    <dbReference type="NCBI Taxonomy" id="1274662"/>
    <lineage>
        <taxon>Eukaryota</taxon>
        <taxon>Viridiplantae</taxon>
        <taxon>Chlorophyta</taxon>
        <taxon>core chlorophytes</taxon>
        <taxon>Trebouxiophyceae</taxon>
        <taxon>Trebouxiophyceae incertae sedis</taxon>
        <taxon>Coccomyxaceae</taxon>
        <taxon>Coccomyxa</taxon>
    </lineage>
</organism>
<evidence type="ECO:0000313" key="3">
    <source>
        <dbReference type="Proteomes" id="UP001314263"/>
    </source>
</evidence>
<comment type="caution">
    <text evidence="2">The sequence shown here is derived from an EMBL/GenBank/DDBJ whole genome shotgun (WGS) entry which is preliminary data.</text>
</comment>
<feature type="region of interest" description="Disordered" evidence="1">
    <location>
        <begin position="1"/>
        <end position="37"/>
    </location>
</feature>
<evidence type="ECO:0000256" key="1">
    <source>
        <dbReference type="SAM" id="MobiDB-lite"/>
    </source>
</evidence>
<keyword evidence="3" id="KW-1185">Reference proteome</keyword>
<name>A0AAV1HV98_9CHLO</name>
<sequence>MGIAHEVDVTCSVDHPNPTKESWDPSRRPGYEDSSVPHAGTPGGIACAAACHSGACKAPAAVEEPHALVLEREAGRPLAQKPGLQMLLRSRWAPGPELRAAWVAGVFHSFIGQAQSPMRRRRWRAFGLFLSDLLACIDASDNDSLANTALEGVRAASLNSASAERLRFQQIASHCHSVLEVCSLMCSD</sequence>
<evidence type="ECO:0000313" key="2">
    <source>
        <dbReference type="EMBL" id="CAK0744971.1"/>
    </source>
</evidence>
<dbReference type="AlphaFoldDB" id="A0AAV1HV98"/>
<accession>A0AAV1HV98</accession>